<evidence type="ECO:0000313" key="2">
    <source>
        <dbReference type="Proteomes" id="UP001596060"/>
    </source>
</evidence>
<organism evidence="1 2">
    <name type="scientific">Bosea massiliensis</name>
    <dbReference type="NCBI Taxonomy" id="151419"/>
    <lineage>
        <taxon>Bacteria</taxon>
        <taxon>Pseudomonadati</taxon>
        <taxon>Pseudomonadota</taxon>
        <taxon>Alphaproteobacteria</taxon>
        <taxon>Hyphomicrobiales</taxon>
        <taxon>Boseaceae</taxon>
        <taxon>Bosea</taxon>
    </lineage>
</organism>
<reference evidence="2" key="1">
    <citation type="journal article" date="2019" name="Int. J. Syst. Evol. Microbiol.">
        <title>The Global Catalogue of Microorganisms (GCM) 10K type strain sequencing project: providing services to taxonomists for standard genome sequencing and annotation.</title>
        <authorList>
            <consortium name="The Broad Institute Genomics Platform"/>
            <consortium name="The Broad Institute Genome Sequencing Center for Infectious Disease"/>
            <person name="Wu L."/>
            <person name="Ma J."/>
        </authorList>
    </citation>
    <scope>NUCLEOTIDE SEQUENCE [LARGE SCALE GENOMIC DNA]</scope>
    <source>
        <strain evidence="2">CCUG 43117</strain>
    </source>
</reference>
<sequence>MTKPFVHGRGYDEADWAAVDNPELTEAELAGLRPMQEALPEVHAALQDSIRRRGPARTKEAVSIRLDIDLVEQLRASGPGWQSRVNDALREWLKQPIA</sequence>
<keyword evidence="2" id="KW-1185">Reference proteome</keyword>
<dbReference type="Proteomes" id="UP001596060">
    <property type="component" value="Unassembled WGS sequence"/>
</dbReference>
<evidence type="ECO:0000313" key="1">
    <source>
        <dbReference type="EMBL" id="MFC5503724.1"/>
    </source>
</evidence>
<dbReference type="InterPro" id="IPR025528">
    <property type="entry name" value="BrnA_antitoxin"/>
</dbReference>
<comment type="caution">
    <text evidence="1">The sequence shown here is derived from an EMBL/GenBank/DDBJ whole genome shotgun (WGS) entry which is preliminary data.</text>
</comment>
<proteinExistence type="predicted"/>
<name>A0ABW0NYK5_9HYPH</name>
<accession>A0ABW0NYK5</accession>
<dbReference type="EMBL" id="JBHSLU010000003">
    <property type="protein sequence ID" value="MFC5503724.1"/>
    <property type="molecule type" value="Genomic_DNA"/>
</dbReference>
<protein>
    <submittedName>
        <fullName evidence="1">BrnA antitoxin family protein</fullName>
    </submittedName>
</protein>
<dbReference type="RefSeq" id="WP_066722216.1">
    <property type="nucleotide sequence ID" value="NZ_JBHSLU010000003.1"/>
</dbReference>
<dbReference type="Pfam" id="PF14384">
    <property type="entry name" value="BrnA_antitoxin"/>
    <property type="match status" value="1"/>
</dbReference>
<gene>
    <name evidence="1" type="ORF">ACFPN9_00470</name>
</gene>